<dbReference type="EMBL" id="LWCA01000198">
    <property type="protein sequence ID" value="OAF70025.1"/>
    <property type="molecule type" value="Genomic_DNA"/>
</dbReference>
<name>A0A177B704_9BILA</name>
<comment type="caution">
    <text evidence="2">The sequence shown here is derived from an EMBL/GenBank/DDBJ whole genome shotgun (WGS) entry which is preliminary data.</text>
</comment>
<protein>
    <submittedName>
        <fullName evidence="2">Uncharacterized protein</fullName>
    </submittedName>
</protein>
<feature type="coiled-coil region" evidence="1">
    <location>
        <begin position="8"/>
        <end position="35"/>
    </location>
</feature>
<reference evidence="2 3" key="1">
    <citation type="submission" date="2016-04" db="EMBL/GenBank/DDBJ databases">
        <title>The genome of Intoshia linei affirms orthonectids as highly simplified spiralians.</title>
        <authorList>
            <person name="Mikhailov K.V."/>
            <person name="Slusarev G.S."/>
            <person name="Nikitin M.A."/>
            <person name="Logacheva M.D."/>
            <person name="Penin A."/>
            <person name="Aleoshin V."/>
            <person name="Panchin Y.V."/>
        </authorList>
    </citation>
    <scope>NUCLEOTIDE SEQUENCE [LARGE SCALE GENOMIC DNA]</scope>
    <source>
        <strain evidence="2">Intl2013</strain>
        <tissue evidence="2">Whole animal</tissue>
    </source>
</reference>
<keyword evidence="1" id="KW-0175">Coiled coil</keyword>
<sequence>MDGNNAQLNQYEKSLADLVAAYKLLQKQNETLQSTLNVIIDKPTTSSGSQVFQVDPFILNLQEKQSNSDIKSKYELLKLNLAKTSSQLANMQSCYGVERKAILYTPSHQFCNY</sequence>
<dbReference type="AlphaFoldDB" id="A0A177B704"/>
<evidence type="ECO:0000256" key="1">
    <source>
        <dbReference type="SAM" id="Coils"/>
    </source>
</evidence>
<evidence type="ECO:0000313" key="2">
    <source>
        <dbReference type="EMBL" id="OAF70025.1"/>
    </source>
</evidence>
<keyword evidence="3" id="KW-1185">Reference proteome</keyword>
<accession>A0A177B704</accession>
<proteinExistence type="predicted"/>
<organism evidence="2 3">
    <name type="scientific">Intoshia linei</name>
    <dbReference type="NCBI Taxonomy" id="1819745"/>
    <lineage>
        <taxon>Eukaryota</taxon>
        <taxon>Metazoa</taxon>
        <taxon>Spiralia</taxon>
        <taxon>Lophotrochozoa</taxon>
        <taxon>Mesozoa</taxon>
        <taxon>Orthonectida</taxon>
        <taxon>Rhopaluridae</taxon>
        <taxon>Intoshia</taxon>
    </lineage>
</organism>
<dbReference type="Proteomes" id="UP000078046">
    <property type="component" value="Unassembled WGS sequence"/>
</dbReference>
<evidence type="ECO:0000313" key="3">
    <source>
        <dbReference type="Proteomes" id="UP000078046"/>
    </source>
</evidence>
<gene>
    <name evidence="2" type="ORF">A3Q56_02233</name>
</gene>